<proteinExistence type="predicted"/>
<evidence type="ECO:0000313" key="4">
    <source>
        <dbReference type="Proteomes" id="UP000192634"/>
    </source>
</evidence>
<dbReference type="AlphaFoldDB" id="A0A1W2AC53"/>
<gene>
    <name evidence="3" type="ORF">SAMN06296429_105198</name>
</gene>
<evidence type="ECO:0000259" key="2">
    <source>
        <dbReference type="Pfam" id="PF13810"/>
    </source>
</evidence>
<sequence>MAGASPFAGSTARRPHQPSNRPTVRTVRTVRQEHRMRRTRVAAALAALVVGTGLLAACGDDSTTQACDALGAELDWATPSRDDDERFELTGPGWIAGDSTYSVRLPDERTLWLFSDSFIGEVTAGGRPQPGMAMVHNALVAEDESGRLSTRTAEGPESFFPDPDDETYYWVQDAAVEGDELVVFLSRTRQVGEQGFEWSHNAVARVSLPDLKVTEIIDPGPSTDHVAWGAGVLTTSTTSYVYGIEDLGDTKHLHLARVPAGNLTDRSRWEYRADDGWTSDPTRSARLTDGVANELSVSRFRDGYLMISSDTSQPFSPRINAWTACTPEGPWRDPQTIYETPESGVGRHFTYNAHGHPEISDEGELLISYNVNTFDFAELTRDPTLYRPKFVTLDLE</sequence>
<accession>A0A1W2AC53</accession>
<dbReference type="InterPro" id="IPR025442">
    <property type="entry name" value="DUF4185"/>
</dbReference>
<dbReference type="EMBL" id="FWXN01000005">
    <property type="protein sequence ID" value="SMC58257.1"/>
    <property type="molecule type" value="Genomic_DNA"/>
</dbReference>
<feature type="region of interest" description="Disordered" evidence="1">
    <location>
        <begin position="1"/>
        <end position="24"/>
    </location>
</feature>
<evidence type="ECO:0000313" key="3">
    <source>
        <dbReference type="EMBL" id="SMC58257.1"/>
    </source>
</evidence>
<dbReference type="Proteomes" id="UP000192634">
    <property type="component" value="Unassembled WGS sequence"/>
</dbReference>
<protein>
    <recommendedName>
        <fullName evidence="2">DUF4185 domain-containing protein</fullName>
    </recommendedName>
</protein>
<feature type="domain" description="DUF4185" evidence="2">
    <location>
        <begin position="194"/>
        <end position="340"/>
    </location>
</feature>
<reference evidence="3 4" key="1">
    <citation type="submission" date="2017-04" db="EMBL/GenBank/DDBJ databases">
        <authorList>
            <person name="Afonso C.L."/>
            <person name="Miller P.J."/>
            <person name="Scott M.A."/>
            <person name="Spackman E."/>
            <person name="Goraichik I."/>
            <person name="Dimitrov K.M."/>
            <person name="Suarez D.L."/>
            <person name="Swayne D.E."/>
        </authorList>
    </citation>
    <scope>NUCLEOTIDE SEQUENCE [LARGE SCALE GENOMIC DNA]</scope>
    <source>
        <strain evidence="3 4">CGMCC 1.12511</strain>
    </source>
</reference>
<evidence type="ECO:0000256" key="1">
    <source>
        <dbReference type="SAM" id="MobiDB-lite"/>
    </source>
</evidence>
<organism evidence="3 4">
    <name type="scientific">Janibacter indicus</name>
    <dbReference type="NCBI Taxonomy" id="857417"/>
    <lineage>
        <taxon>Bacteria</taxon>
        <taxon>Bacillati</taxon>
        <taxon>Actinomycetota</taxon>
        <taxon>Actinomycetes</taxon>
        <taxon>Micrococcales</taxon>
        <taxon>Intrasporangiaceae</taxon>
        <taxon>Janibacter</taxon>
    </lineage>
</organism>
<name>A0A1W2AC53_9MICO</name>
<dbReference type="Pfam" id="PF13810">
    <property type="entry name" value="DUF4185"/>
    <property type="match status" value="1"/>
</dbReference>